<dbReference type="Pfam" id="PF04023">
    <property type="entry name" value="FeoA"/>
    <property type="match status" value="1"/>
</dbReference>
<dbReference type="AlphaFoldDB" id="A0A518EYH7"/>
<dbReference type="InterPro" id="IPR007167">
    <property type="entry name" value="Fe-transptr_FeoA-like"/>
</dbReference>
<dbReference type="GO" id="GO:0046914">
    <property type="term" value="F:transition metal ion binding"/>
    <property type="evidence" value="ECO:0007669"/>
    <property type="project" value="InterPro"/>
</dbReference>
<dbReference type="Gene3D" id="2.30.30.90">
    <property type="match status" value="1"/>
</dbReference>
<accession>A0A518EYH7</accession>
<gene>
    <name evidence="3" type="ORF">Poly30_46980</name>
</gene>
<dbReference type="EMBL" id="CP036434">
    <property type="protein sequence ID" value="QDV09141.1"/>
    <property type="molecule type" value="Genomic_DNA"/>
</dbReference>
<feature type="domain" description="Ferrous iron transporter FeoA-like" evidence="2">
    <location>
        <begin position="13"/>
        <end position="89"/>
    </location>
</feature>
<protein>
    <submittedName>
        <fullName evidence="3">FeoA domain protein</fullName>
    </submittedName>
</protein>
<evidence type="ECO:0000313" key="4">
    <source>
        <dbReference type="Proteomes" id="UP000320390"/>
    </source>
</evidence>
<evidence type="ECO:0000313" key="3">
    <source>
        <dbReference type="EMBL" id="QDV09141.1"/>
    </source>
</evidence>
<dbReference type="InterPro" id="IPR038157">
    <property type="entry name" value="FeoA_core_dom"/>
</dbReference>
<proteinExistence type="predicted"/>
<name>A0A518EYH7_9BACT</name>
<keyword evidence="1" id="KW-0408">Iron</keyword>
<dbReference type="SUPFAM" id="SSF50037">
    <property type="entry name" value="C-terminal domain of transcriptional repressors"/>
    <property type="match status" value="1"/>
</dbReference>
<dbReference type="SMART" id="SM00899">
    <property type="entry name" value="FeoA"/>
    <property type="match status" value="1"/>
</dbReference>
<evidence type="ECO:0000259" key="2">
    <source>
        <dbReference type="SMART" id="SM00899"/>
    </source>
</evidence>
<sequence>MRSNIPKPVPPFCSILELRRGTRAVVRGFEGADVEATRALARRLTAMGMPIGCEAEVLVQRRNGPILLRACGSRIALGQAEARCIRVEECSAPEHCVAPERCGHSTLDDLIPDVDSSSAVLERSDVRGEPGGR</sequence>
<dbReference type="InterPro" id="IPR008988">
    <property type="entry name" value="Transcriptional_repressor_C"/>
</dbReference>
<evidence type="ECO:0000256" key="1">
    <source>
        <dbReference type="ARBA" id="ARBA00023004"/>
    </source>
</evidence>
<reference evidence="3 4" key="1">
    <citation type="submission" date="2019-02" db="EMBL/GenBank/DDBJ databases">
        <title>Deep-cultivation of Planctomycetes and their phenomic and genomic characterization uncovers novel biology.</title>
        <authorList>
            <person name="Wiegand S."/>
            <person name="Jogler M."/>
            <person name="Boedeker C."/>
            <person name="Pinto D."/>
            <person name="Vollmers J."/>
            <person name="Rivas-Marin E."/>
            <person name="Kohn T."/>
            <person name="Peeters S.H."/>
            <person name="Heuer A."/>
            <person name="Rast P."/>
            <person name="Oberbeckmann S."/>
            <person name="Bunk B."/>
            <person name="Jeske O."/>
            <person name="Meyerdierks A."/>
            <person name="Storesund J.E."/>
            <person name="Kallscheuer N."/>
            <person name="Luecker S."/>
            <person name="Lage O.M."/>
            <person name="Pohl T."/>
            <person name="Merkel B.J."/>
            <person name="Hornburger P."/>
            <person name="Mueller R.-W."/>
            <person name="Bruemmer F."/>
            <person name="Labrenz M."/>
            <person name="Spormann A.M."/>
            <person name="Op den Camp H."/>
            <person name="Overmann J."/>
            <person name="Amann R."/>
            <person name="Jetten M.S.M."/>
            <person name="Mascher T."/>
            <person name="Medema M.H."/>
            <person name="Devos D.P."/>
            <person name="Kaster A.-K."/>
            <person name="Ovreas L."/>
            <person name="Rohde M."/>
            <person name="Galperin M.Y."/>
            <person name="Jogler C."/>
        </authorList>
    </citation>
    <scope>NUCLEOTIDE SEQUENCE [LARGE SCALE GENOMIC DNA]</scope>
    <source>
        <strain evidence="3 4">Poly30</strain>
    </source>
</reference>
<organism evidence="3 4">
    <name type="scientific">Saltatorellus ferox</name>
    <dbReference type="NCBI Taxonomy" id="2528018"/>
    <lineage>
        <taxon>Bacteria</taxon>
        <taxon>Pseudomonadati</taxon>
        <taxon>Planctomycetota</taxon>
        <taxon>Planctomycetia</taxon>
        <taxon>Planctomycetia incertae sedis</taxon>
        <taxon>Saltatorellus</taxon>
    </lineage>
</organism>
<keyword evidence="4" id="KW-1185">Reference proteome</keyword>
<dbReference type="Proteomes" id="UP000320390">
    <property type="component" value="Chromosome"/>
</dbReference>